<dbReference type="Proteomes" id="UP000238322">
    <property type="component" value="Unassembled WGS sequence"/>
</dbReference>
<protein>
    <recommendedName>
        <fullName evidence="2">SWIM-type domain-containing protein</fullName>
    </recommendedName>
</protein>
<keyword evidence="1" id="KW-0479">Metal-binding</keyword>
<gene>
    <name evidence="3" type="ORF">C5Y83_10390</name>
</gene>
<dbReference type="EMBL" id="PUHY01000006">
    <property type="protein sequence ID" value="PQO36309.1"/>
    <property type="molecule type" value="Genomic_DNA"/>
</dbReference>
<dbReference type="PROSITE" id="PS50966">
    <property type="entry name" value="ZF_SWIM"/>
    <property type="match status" value="1"/>
</dbReference>
<feature type="domain" description="SWIM-type" evidence="2">
    <location>
        <begin position="423"/>
        <end position="460"/>
    </location>
</feature>
<evidence type="ECO:0000313" key="4">
    <source>
        <dbReference type="Proteomes" id="UP000238322"/>
    </source>
</evidence>
<dbReference type="InterPro" id="IPR007527">
    <property type="entry name" value="Znf_SWIM"/>
</dbReference>
<evidence type="ECO:0000259" key="2">
    <source>
        <dbReference type="PROSITE" id="PS50966"/>
    </source>
</evidence>
<evidence type="ECO:0000256" key="1">
    <source>
        <dbReference type="PROSITE-ProRule" id="PRU00325"/>
    </source>
</evidence>
<sequence length="465" mass="50894">MTADLDQFGYHYPFASAATDAGIQLAACDQMAQAKISSATAAKHGLFLQSKLVYPRQTARMLRALSRVVRTHYFDARPPQLDPIATASTNTLRFEGFSGCCGAYVRLDLDRAALNAEEIRFGTTNVDFNAQMIGHLDQIGQASDVALDISPESLAVEHDNKRVVEKQVTLPRRWIKGLCEVQVYQSRLRLAHRFSPGLIMPLLQQVSRNAKHPAYLTVTAGKPRLSPRETPGSIQVGGMQRLDTLRSILPLLREVHLYADPDSGVHAWLGEAEALRYWLVLSPELYRGFSGEGQTLSLLATGDWEDRVATLEDWLAGRSTNSISTAGPAETIDPAEIASTLGWSVADSEATLAALASSGLAGFDAATGYYFQRKLPIDLSRIEKDQPRLKHAAKLVADGAVRITGDPANNVRSAEVDSGDLTYFVRLTSTGDTCTCPWFSRHQGDRGPCKHVLAARILTHREQVP</sequence>
<accession>A0A2S8FVV5</accession>
<dbReference type="OrthoDB" id="7821105at2"/>
<keyword evidence="1" id="KW-0863">Zinc-finger</keyword>
<reference evidence="3 4" key="1">
    <citation type="submission" date="2018-02" db="EMBL/GenBank/DDBJ databases">
        <title>Comparative genomes isolates from brazilian mangrove.</title>
        <authorList>
            <person name="Araujo J.E."/>
            <person name="Taketani R.G."/>
            <person name="Silva M.C.P."/>
            <person name="Loureco M.V."/>
            <person name="Andreote F.D."/>
        </authorList>
    </citation>
    <scope>NUCLEOTIDE SEQUENCE [LARGE SCALE GENOMIC DNA]</scope>
    <source>
        <strain evidence="3 4">Hex-1 MGV</strain>
    </source>
</reference>
<evidence type="ECO:0000313" key="3">
    <source>
        <dbReference type="EMBL" id="PQO36309.1"/>
    </source>
</evidence>
<proteinExistence type="predicted"/>
<organism evidence="3 4">
    <name type="scientific">Blastopirellula marina</name>
    <dbReference type="NCBI Taxonomy" id="124"/>
    <lineage>
        <taxon>Bacteria</taxon>
        <taxon>Pseudomonadati</taxon>
        <taxon>Planctomycetota</taxon>
        <taxon>Planctomycetia</taxon>
        <taxon>Pirellulales</taxon>
        <taxon>Pirellulaceae</taxon>
        <taxon>Blastopirellula</taxon>
    </lineage>
</organism>
<dbReference type="GO" id="GO:0008270">
    <property type="term" value="F:zinc ion binding"/>
    <property type="evidence" value="ECO:0007669"/>
    <property type="project" value="UniProtKB-KW"/>
</dbReference>
<comment type="caution">
    <text evidence="3">The sequence shown here is derived from an EMBL/GenBank/DDBJ whole genome shotgun (WGS) entry which is preliminary data.</text>
</comment>
<keyword evidence="1" id="KW-0862">Zinc</keyword>
<dbReference type="Pfam" id="PF04434">
    <property type="entry name" value="SWIM"/>
    <property type="match status" value="1"/>
</dbReference>
<name>A0A2S8FVV5_9BACT</name>
<dbReference type="RefSeq" id="WP_105329599.1">
    <property type="nucleotide sequence ID" value="NZ_PUHY01000006.1"/>
</dbReference>
<dbReference type="AlphaFoldDB" id="A0A2S8FVV5"/>